<dbReference type="EMBL" id="AP026867">
    <property type="protein sequence ID" value="BDS14020.1"/>
    <property type="molecule type" value="Genomic_DNA"/>
</dbReference>
<reference evidence="1" key="1">
    <citation type="submission" date="2022-09" db="EMBL/GenBank/DDBJ databases">
        <title>Aureispira anguillicida sp. nov., isolated from Leptocephalus of Japanese eel Anguilla japonica.</title>
        <authorList>
            <person name="Yuasa K."/>
            <person name="Mekata T."/>
            <person name="Ikunari K."/>
        </authorList>
    </citation>
    <scope>NUCLEOTIDE SEQUENCE</scope>
    <source>
        <strain evidence="1">EL160426</strain>
    </source>
</reference>
<keyword evidence="2" id="KW-1185">Reference proteome</keyword>
<evidence type="ECO:0000313" key="1">
    <source>
        <dbReference type="EMBL" id="BDS14020.1"/>
    </source>
</evidence>
<dbReference type="AlphaFoldDB" id="A0A916DVW5"/>
<accession>A0A916DVW5</accession>
<organism evidence="1 2">
    <name type="scientific">Aureispira anguillae</name>
    <dbReference type="NCBI Taxonomy" id="2864201"/>
    <lineage>
        <taxon>Bacteria</taxon>
        <taxon>Pseudomonadati</taxon>
        <taxon>Bacteroidota</taxon>
        <taxon>Saprospiria</taxon>
        <taxon>Saprospirales</taxon>
        <taxon>Saprospiraceae</taxon>
        <taxon>Aureispira</taxon>
    </lineage>
</organism>
<proteinExistence type="predicted"/>
<gene>
    <name evidence="1" type="ORF">AsAng_0047830</name>
</gene>
<dbReference type="KEGG" id="aup:AsAng_0047830"/>
<name>A0A916DVW5_9BACT</name>
<protein>
    <submittedName>
        <fullName evidence="1">Uncharacterized protein</fullName>
    </submittedName>
</protein>
<dbReference type="Proteomes" id="UP001060919">
    <property type="component" value="Chromosome"/>
</dbReference>
<evidence type="ECO:0000313" key="2">
    <source>
        <dbReference type="Proteomes" id="UP001060919"/>
    </source>
</evidence>
<sequence length="45" mass="5280">MFFCFYSNEYFLNKEVVKNRIALKMSPPQRSNEVNFGQATANLEC</sequence>